<keyword evidence="4" id="KW-1185">Reference proteome</keyword>
<proteinExistence type="predicted"/>
<sequence length="516" mass="56541">MLPLSPNLSSDEKVARALEALMWTHDLDSIVSESSLGNLQERYSILEDYVLLAPKPGQRAYDPIPKGFAVTLDSLETGLRFPLHPVISSCISWGWSFGLRRSACMIDNTAPVLNDDEQRDFRRLKEILPASRVIQNMTEQWLVEAGLSPTPREMVNLRSVRRGRTSLVSSLHPPIEPRIGSKDAPVEVEASRPRKKAKICVTKGSDVAAGQSGGTATEPTDHAGRSLGLVRATGDLLEGEASDPLVARWGGLSRGEWVWADEDSAALFIRGGFHPDMARELYTSSSEVLLGKSAKSLLWGQHYTMALMDRVRDAGRVIGNLSERNAELLRQIEEIRVGAALKAVAAAEQHASDLEAEATHLKSELKVAEERNKELQVYLKATQAEVRLAKGEMLALNQKLDEAHAASGAMANEICQWPEKDKKLIEANKKSSGFELGLTRTGQVTNEYGYQVALARFRARYLDLEVHHAGATPQLWVHLGRSADPLTFDPPSSAKLLVSTSLCRGLGANTARFGSE</sequence>
<evidence type="ECO:0000313" key="3">
    <source>
        <dbReference type="EMBL" id="THU71285.1"/>
    </source>
</evidence>
<evidence type="ECO:0000313" key="4">
    <source>
        <dbReference type="Proteomes" id="UP000317650"/>
    </source>
</evidence>
<feature type="coiled-coil region" evidence="1">
    <location>
        <begin position="344"/>
        <end position="399"/>
    </location>
</feature>
<dbReference type="AlphaFoldDB" id="A0A4V4H9E8"/>
<keyword evidence="1" id="KW-0175">Coiled coil</keyword>
<feature type="compositionally biased region" description="Basic and acidic residues" evidence="2">
    <location>
        <begin position="179"/>
        <end position="191"/>
    </location>
</feature>
<reference evidence="3 4" key="1">
    <citation type="journal article" date="2019" name="Nat. Plants">
        <title>Genome sequencing of Musa balbisiana reveals subgenome evolution and function divergence in polyploid bananas.</title>
        <authorList>
            <person name="Yao X."/>
        </authorList>
    </citation>
    <scope>NUCLEOTIDE SEQUENCE [LARGE SCALE GENOMIC DNA]</scope>
    <source>
        <strain evidence="4">cv. DH-PKW</strain>
        <tissue evidence="3">Leaves</tissue>
    </source>
</reference>
<comment type="caution">
    <text evidence="3">The sequence shown here is derived from an EMBL/GenBank/DDBJ whole genome shotgun (WGS) entry which is preliminary data.</text>
</comment>
<protein>
    <submittedName>
        <fullName evidence="3">Uncharacterized protein</fullName>
    </submittedName>
</protein>
<name>A0A4V4H9E8_MUSBA</name>
<gene>
    <name evidence="3" type="ORF">C4D60_Mb08t33950</name>
</gene>
<evidence type="ECO:0000256" key="2">
    <source>
        <dbReference type="SAM" id="MobiDB-lite"/>
    </source>
</evidence>
<organism evidence="3 4">
    <name type="scientific">Musa balbisiana</name>
    <name type="common">Banana</name>
    <dbReference type="NCBI Taxonomy" id="52838"/>
    <lineage>
        <taxon>Eukaryota</taxon>
        <taxon>Viridiplantae</taxon>
        <taxon>Streptophyta</taxon>
        <taxon>Embryophyta</taxon>
        <taxon>Tracheophyta</taxon>
        <taxon>Spermatophyta</taxon>
        <taxon>Magnoliopsida</taxon>
        <taxon>Liliopsida</taxon>
        <taxon>Zingiberales</taxon>
        <taxon>Musaceae</taxon>
        <taxon>Musa</taxon>
    </lineage>
</organism>
<dbReference type="Proteomes" id="UP000317650">
    <property type="component" value="Chromosome 8"/>
</dbReference>
<accession>A0A4V4H9E8</accession>
<dbReference type="EMBL" id="PYDT01000002">
    <property type="protein sequence ID" value="THU71285.1"/>
    <property type="molecule type" value="Genomic_DNA"/>
</dbReference>
<evidence type="ECO:0000256" key="1">
    <source>
        <dbReference type="SAM" id="Coils"/>
    </source>
</evidence>
<feature type="region of interest" description="Disordered" evidence="2">
    <location>
        <begin position="171"/>
        <end position="191"/>
    </location>
</feature>